<evidence type="ECO:0000313" key="1">
    <source>
        <dbReference type="EMBL" id="PME22230.1"/>
    </source>
</evidence>
<keyword evidence="2" id="KW-1185">Reference proteome</keyword>
<dbReference type="AlphaFoldDB" id="A0AA45A6P0"/>
<comment type="caution">
    <text evidence="1">The sequence shown here is derived from an EMBL/GenBank/DDBJ whole genome shotgun (WGS) entry which is preliminary data.</text>
</comment>
<proteinExistence type="predicted"/>
<organism evidence="1 2">
    <name type="scientific">Vibrio lentus</name>
    <dbReference type="NCBI Taxonomy" id="136468"/>
    <lineage>
        <taxon>Bacteria</taxon>
        <taxon>Pseudomonadati</taxon>
        <taxon>Pseudomonadota</taxon>
        <taxon>Gammaproteobacteria</taxon>
        <taxon>Vibrionales</taxon>
        <taxon>Vibrionaceae</taxon>
        <taxon>Vibrio</taxon>
    </lineage>
</organism>
<reference evidence="1 2" key="1">
    <citation type="journal article" date="2018" name="Nature">
        <title>A major lineage of non-tailed dsDNA viruses as unrecognized killers of marine bacteria.</title>
        <authorList>
            <person name="Kauffman K.M."/>
            <person name="Hussain F.A."/>
            <person name="Yang J."/>
            <person name="Arevalo P."/>
            <person name="Brown J.M."/>
            <person name="Chang W.K."/>
            <person name="VanInsberghe D."/>
            <person name="Elsherbini J."/>
            <person name="Sharma R.S."/>
            <person name="Cutler M.B."/>
            <person name="Kelly L."/>
            <person name="Polz M.F."/>
        </authorList>
    </citation>
    <scope>NUCLEOTIDE SEQUENCE [LARGE SCALE GENOMIC DNA]</scope>
    <source>
        <strain evidence="1 2">10N.286.55.E1</strain>
    </source>
</reference>
<accession>A0AA45A6P0</accession>
<gene>
    <name evidence="1" type="ORF">BCV38_15230</name>
</gene>
<sequence>MKVSERELISCGLQALSNIGSEQYFNLSRYQTLLKHEMNEFYDTDTHSTRLKNQSYRVLKRLEAMGKVIRVSEACANNAKYFLVENGGSQRTDNLEPKDDSFPISEERLYKEQLDQTKSELGKLVLAHKDLLQELPVHTSYLNEEISKLESQISILEYKAIIVSKLITNQLNVKN</sequence>
<dbReference type="EMBL" id="MCSB01000053">
    <property type="protein sequence ID" value="PME22230.1"/>
    <property type="molecule type" value="Genomic_DNA"/>
</dbReference>
<protein>
    <submittedName>
        <fullName evidence="1">Uncharacterized protein</fullName>
    </submittedName>
</protein>
<evidence type="ECO:0000313" key="2">
    <source>
        <dbReference type="Proteomes" id="UP000239763"/>
    </source>
</evidence>
<name>A0AA45A6P0_9VIBR</name>
<dbReference type="Proteomes" id="UP000239763">
    <property type="component" value="Unassembled WGS sequence"/>
</dbReference>